<dbReference type="InterPro" id="IPR003877">
    <property type="entry name" value="SPRY_dom"/>
</dbReference>
<protein>
    <recommendedName>
        <fullName evidence="4">B30.2/SPRY domain-containing protein</fullName>
    </recommendedName>
</protein>
<evidence type="ECO:0000259" key="4">
    <source>
        <dbReference type="PROSITE" id="PS50188"/>
    </source>
</evidence>
<feature type="domain" description="B30.2/SPRY" evidence="4">
    <location>
        <begin position="44"/>
        <end position="262"/>
    </location>
</feature>
<dbReference type="PROSITE" id="PS50188">
    <property type="entry name" value="B302_SPRY"/>
    <property type="match status" value="1"/>
</dbReference>
<keyword evidence="2" id="KW-0539">Nucleus</keyword>
<dbReference type="EMBL" id="CP126221">
    <property type="protein sequence ID" value="WIA22422.1"/>
    <property type="molecule type" value="Genomic_DNA"/>
</dbReference>
<proteinExistence type="predicted"/>
<dbReference type="PANTHER" id="PTHR10598">
    <property type="entry name" value="SET1/ASH2 HISTONE METHYLTRANSFERASE COMPLEX SUBUNIT ASH2"/>
    <property type="match status" value="1"/>
</dbReference>
<evidence type="ECO:0000313" key="6">
    <source>
        <dbReference type="Proteomes" id="UP001244341"/>
    </source>
</evidence>
<dbReference type="Gene3D" id="2.60.120.920">
    <property type="match status" value="1"/>
</dbReference>
<sequence>MDEQLGKRGAEKEVELPARKKGKKGGSSARGKDSHESVEAFKDDLVRVVPYRKPTAEDDVGAVVLLSKQDKAPQLQLSEDRLSVTGQKGFRSVRATHGAHEGTFYCEATVQHLGSTGHCRLGWSSKRAEINAPVGYDVFGVGYRDLEGSSIHKALRSSYGAAYSEGDVIGLLLHMPPGGRPMEARAAQVVRYKGLLYQVQEDEPDPKPLSGSFVGFFRNGQWQGKAAEDLLEGTYYPTVSLFTLPEQAEGATVTMNFGPNFKFPPEFTVLGLPAAEP</sequence>
<dbReference type="InterPro" id="IPR037353">
    <property type="entry name" value="ASH2"/>
</dbReference>
<dbReference type="Proteomes" id="UP001244341">
    <property type="component" value="Chromosome 14b"/>
</dbReference>
<dbReference type="CDD" id="cd12872">
    <property type="entry name" value="SPRY_Ash2"/>
    <property type="match status" value="1"/>
</dbReference>
<dbReference type="PANTHER" id="PTHR10598:SF0">
    <property type="entry name" value="SET1_ASH2 HISTONE METHYLTRANSFERASE COMPLEX SUBUNIT ASH2"/>
    <property type="match status" value="1"/>
</dbReference>
<dbReference type="InterPro" id="IPR001870">
    <property type="entry name" value="B30.2/SPRY"/>
</dbReference>
<feature type="compositionally biased region" description="Basic and acidic residues" evidence="3">
    <location>
        <begin position="1"/>
        <end position="18"/>
    </location>
</feature>
<evidence type="ECO:0000256" key="3">
    <source>
        <dbReference type="SAM" id="MobiDB-lite"/>
    </source>
</evidence>
<feature type="region of interest" description="Disordered" evidence="3">
    <location>
        <begin position="1"/>
        <end position="37"/>
    </location>
</feature>
<keyword evidence="6" id="KW-1185">Reference proteome</keyword>
<dbReference type="SMART" id="SM00449">
    <property type="entry name" value="SPRY"/>
    <property type="match status" value="1"/>
</dbReference>
<organism evidence="5 6">
    <name type="scientific">Tetradesmus obliquus</name>
    <name type="common">Green alga</name>
    <name type="synonym">Acutodesmus obliquus</name>
    <dbReference type="NCBI Taxonomy" id="3088"/>
    <lineage>
        <taxon>Eukaryota</taxon>
        <taxon>Viridiplantae</taxon>
        <taxon>Chlorophyta</taxon>
        <taxon>core chlorophytes</taxon>
        <taxon>Chlorophyceae</taxon>
        <taxon>CS clade</taxon>
        <taxon>Sphaeropleales</taxon>
        <taxon>Scenedesmaceae</taxon>
        <taxon>Tetradesmus</taxon>
    </lineage>
</organism>
<comment type="subcellular location">
    <subcellularLocation>
        <location evidence="1">Nucleus</location>
    </subcellularLocation>
</comment>
<reference evidence="5 6" key="1">
    <citation type="submission" date="2023-05" db="EMBL/GenBank/DDBJ databases">
        <title>A 100% complete, gapless, phased diploid assembly of the Scenedesmus obliquus UTEX 3031 genome.</title>
        <authorList>
            <person name="Biondi T.C."/>
            <person name="Hanschen E.R."/>
            <person name="Kwon T."/>
            <person name="Eng W."/>
            <person name="Kruse C.P.S."/>
            <person name="Koehler S.I."/>
            <person name="Kunde Y."/>
            <person name="Gleasner C.D."/>
            <person name="You Mak K.T."/>
            <person name="Polle J."/>
            <person name="Hovde B.T."/>
            <person name="Starkenburg S.R."/>
        </authorList>
    </citation>
    <scope>NUCLEOTIDE SEQUENCE [LARGE SCALE GENOMIC DNA]</scope>
    <source>
        <strain evidence="5 6">DOE0152z</strain>
    </source>
</reference>
<gene>
    <name evidence="5" type="ORF">OEZ85_004726</name>
</gene>
<dbReference type="InterPro" id="IPR043136">
    <property type="entry name" value="B30.2/SPRY_sf"/>
</dbReference>
<evidence type="ECO:0000313" key="5">
    <source>
        <dbReference type="EMBL" id="WIA22422.1"/>
    </source>
</evidence>
<name>A0ABY8UMD9_TETOB</name>
<evidence type="ECO:0000256" key="2">
    <source>
        <dbReference type="ARBA" id="ARBA00023242"/>
    </source>
</evidence>
<accession>A0ABY8UMD9</accession>
<dbReference type="InterPro" id="IPR013320">
    <property type="entry name" value="ConA-like_dom_sf"/>
</dbReference>
<dbReference type="SUPFAM" id="SSF49899">
    <property type="entry name" value="Concanavalin A-like lectins/glucanases"/>
    <property type="match status" value="1"/>
</dbReference>
<evidence type="ECO:0000256" key="1">
    <source>
        <dbReference type="ARBA" id="ARBA00004123"/>
    </source>
</evidence>